<organism evidence="1">
    <name type="scientific">viral metagenome</name>
    <dbReference type="NCBI Taxonomy" id="1070528"/>
    <lineage>
        <taxon>unclassified sequences</taxon>
        <taxon>metagenomes</taxon>
        <taxon>organismal metagenomes</taxon>
    </lineage>
</organism>
<protein>
    <submittedName>
        <fullName evidence="1">Uncharacterized protein</fullName>
    </submittedName>
</protein>
<accession>A0A6C0DJE7</accession>
<dbReference type="AlphaFoldDB" id="A0A6C0DJE7"/>
<reference evidence="1" key="1">
    <citation type="journal article" date="2020" name="Nature">
        <title>Giant virus diversity and host interactions through global metagenomics.</title>
        <authorList>
            <person name="Schulz F."/>
            <person name="Roux S."/>
            <person name="Paez-Espino D."/>
            <person name="Jungbluth S."/>
            <person name="Walsh D.A."/>
            <person name="Denef V.J."/>
            <person name="McMahon K.D."/>
            <person name="Konstantinidis K.T."/>
            <person name="Eloe-Fadrosh E.A."/>
            <person name="Kyrpides N.C."/>
            <person name="Woyke T."/>
        </authorList>
    </citation>
    <scope>NUCLEOTIDE SEQUENCE</scope>
    <source>
        <strain evidence="1">GVMAG-M-3300023174-182</strain>
    </source>
</reference>
<dbReference type="EMBL" id="MN739621">
    <property type="protein sequence ID" value="QHT16360.1"/>
    <property type="molecule type" value="Genomic_DNA"/>
</dbReference>
<name>A0A6C0DJE7_9ZZZZ</name>
<proteinExistence type="predicted"/>
<sequence>MSLATFKKKSINRYASATKISGKPPGGYFLPQGPFGGSNNNFLSIALESPGTEGFSLNGNHRNIGYVGKTYSFSKNGTPFRGIHPMGSGSRLGTLRGASEYNRVIEPVYNVNEVIVLGDQYKYVKPTVLSNFAMLRKKYKWAYYGQYPNYWVQPNYGQTTQSETKSQGNYLHDLTVSNICVEDINKTAKYVGHIKNCGPTTCHKTPALFKYNDVARNAPYTKILYQPLTASEQTMRIQRKCANPTGKQKPFPYATNGDTCNNLNVNYVAPPAWYVAENGAQIN</sequence>
<evidence type="ECO:0000313" key="1">
    <source>
        <dbReference type="EMBL" id="QHT16360.1"/>
    </source>
</evidence>